<evidence type="ECO:0000313" key="1">
    <source>
        <dbReference type="EMBL" id="GKV17499.1"/>
    </source>
</evidence>
<comment type="caution">
    <text evidence="1">The sequence shown here is derived from an EMBL/GenBank/DDBJ whole genome shotgun (WGS) entry which is preliminary data.</text>
</comment>
<dbReference type="Proteomes" id="UP001054252">
    <property type="component" value="Unassembled WGS sequence"/>
</dbReference>
<proteinExistence type="predicted"/>
<accession>A0AAV5JS70</accession>
<organism evidence="1 2">
    <name type="scientific">Rubroshorea leprosula</name>
    <dbReference type="NCBI Taxonomy" id="152421"/>
    <lineage>
        <taxon>Eukaryota</taxon>
        <taxon>Viridiplantae</taxon>
        <taxon>Streptophyta</taxon>
        <taxon>Embryophyta</taxon>
        <taxon>Tracheophyta</taxon>
        <taxon>Spermatophyta</taxon>
        <taxon>Magnoliopsida</taxon>
        <taxon>eudicotyledons</taxon>
        <taxon>Gunneridae</taxon>
        <taxon>Pentapetalae</taxon>
        <taxon>rosids</taxon>
        <taxon>malvids</taxon>
        <taxon>Malvales</taxon>
        <taxon>Dipterocarpaceae</taxon>
        <taxon>Rubroshorea</taxon>
    </lineage>
</organism>
<sequence length="103" mass="11950">MLEPPCAPSSYNPFGSSDPRLYPANLVRCSLFLVCLQIRRWSPPSGSFYWWQCTRESQIWQPRDPLAASRIGLRLIGTPHRHPGAWHTFHMSRLKDVPFRSLD</sequence>
<dbReference type="AlphaFoldDB" id="A0AAV5JS70"/>
<name>A0AAV5JS70_9ROSI</name>
<dbReference type="EMBL" id="BPVZ01000048">
    <property type="protein sequence ID" value="GKV17499.1"/>
    <property type="molecule type" value="Genomic_DNA"/>
</dbReference>
<evidence type="ECO:0000313" key="2">
    <source>
        <dbReference type="Proteomes" id="UP001054252"/>
    </source>
</evidence>
<reference evidence="1 2" key="1">
    <citation type="journal article" date="2021" name="Commun. Biol.">
        <title>The genome of Shorea leprosula (Dipterocarpaceae) highlights the ecological relevance of drought in aseasonal tropical rainforests.</title>
        <authorList>
            <person name="Ng K.K.S."/>
            <person name="Kobayashi M.J."/>
            <person name="Fawcett J.A."/>
            <person name="Hatakeyama M."/>
            <person name="Paape T."/>
            <person name="Ng C.H."/>
            <person name="Ang C.C."/>
            <person name="Tnah L.H."/>
            <person name="Lee C.T."/>
            <person name="Nishiyama T."/>
            <person name="Sese J."/>
            <person name="O'Brien M.J."/>
            <person name="Copetti D."/>
            <person name="Mohd Noor M.I."/>
            <person name="Ong R.C."/>
            <person name="Putra M."/>
            <person name="Sireger I.Z."/>
            <person name="Indrioko S."/>
            <person name="Kosugi Y."/>
            <person name="Izuno A."/>
            <person name="Isagi Y."/>
            <person name="Lee S.L."/>
            <person name="Shimizu K.K."/>
        </authorList>
    </citation>
    <scope>NUCLEOTIDE SEQUENCE [LARGE SCALE GENOMIC DNA]</scope>
    <source>
        <strain evidence="1">214</strain>
    </source>
</reference>
<gene>
    <name evidence="1" type="ORF">SLEP1_g27999</name>
</gene>
<protein>
    <submittedName>
        <fullName evidence="1">Uncharacterized protein</fullName>
    </submittedName>
</protein>
<keyword evidence="2" id="KW-1185">Reference proteome</keyword>